<accession>A0A9W6CH89</accession>
<feature type="domain" description="RecX third three-helical" evidence="7">
    <location>
        <begin position="155"/>
        <end position="197"/>
    </location>
</feature>
<dbReference type="RefSeq" id="WP_087169209.1">
    <property type="nucleotide sequence ID" value="NZ_BSBO01000036.1"/>
</dbReference>
<dbReference type="PANTHER" id="PTHR33602">
    <property type="entry name" value="REGULATORY PROTEIN RECX FAMILY PROTEIN"/>
    <property type="match status" value="1"/>
</dbReference>
<dbReference type="Gene3D" id="1.10.10.10">
    <property type="entry name" value="Winged helix-like DNA-binding domain superfamily/Winged helix DNA-binding domain"/>
    <property type="match status" value="3"/>
</dbReference>
<evidence type="ECO:0000259" key="7">
    <source>
        <dbReference type="Pfam" id="PF21981"/>
    </source>
</evidence>
<reference evidence="9" key="1">
    <citation type="submission" date="2022-11" db="EMBL/GenBank/DDBJ databases">
        <title>Draft genome sequence of Sellimonas catena strain 12EGH17.</title>
        <authorList>
            <person name="Hisatomi A."/>
            <person name="Ohkuma M."/>
            <person name="Sakamoto M."/>
        </authorList>
    </citation>
    <scope>NUCLEOTIDE SEQUENCE</scope>
    <source>
        <strain evidence="9">12EGH17</strain>
    </source>
</reference>
<dbReference type="InterPro" id="IPR053924">
    <property type="entry name" value="RecX_HTH_2nd"/>
</dbReference>
<sequence length="204" mass="23928">MRQVGIEPVTKTKFRIYLDGQFAFVLYKSELSSCHLKDGEAVTEDQIETILSEIVLKRAKRKAMSLLQSMDRTESELRDRLLRQDFPEETVDQAVRYVKSFGYVDDRRYAESFILSRKGRKSRREIYAELSGKKIDGEIVDEMMERCYEESDSGEALRHLLRKKHYDPSRASVEEKQKLYAYLARKGFSYGEIKKALNLEFPED</sequence>
<comment type="similarity">
    <text evidence="2 5">Belongs to the RecX family.</text>
</comment>
<evidence type="ECO:0000313" key="12">
    <source>
        <dbReference type="Proteomes" id="UP001145145"/>
    </source>
</evidence>
<dbReference type="Pfam" id="PF02631">
    <property type="entry name" value="RecX_HTH2"/>
    <property type="match status" value="1"/>
</dbReference>
<evidence type="ECO:0000313" key="9">
    <source>
        <dbReference type="EMBL" id="GLG05768.1"/>
    </source>
</evidence>
<evidence type="ECO:0000256" key="5">
    <source>
        <dbReference type="HAMAP-Rule" id="MF_01114"/>
    </source>
</evidence>
<dbReference type="PANTHER" id="PTHR33602:SF1">
    <property type="entry name" value="REGULATORY PROTEIN RECX FAMILY PROTEIN"/>
    <property type="match status" value="1"/>
</dbReference>
<evidence type="ECO:0000313" key="11">
    <source>
        <dbReference type="Proteomes" id="UP001145094"/>
    </source>
</evidence>
<evidence type="ECO:0000256" key="1">
    <source>
        <dbReference type="ARBA" id="ARBA00004496"/>
    </source>
</evidence>
<dbReference type="HAMAP" id="MF_01114">
    <property type="entry name" value="RecX"/>
    <property type="match status" value="1"/>
</dbReference>
<evidence type="ECO:0000259" key="6">
    <source>
        <dbReference type="Pfam" id="PF02631"/>
    </source>
</evidence>
<name>A0A9W6CH89_9FIRM</name>
<dbReference type="InterPro" id="IPR053926">
    <property type="entry name" value="RecX_HTH_1st"/>
</dbReference>
<evidence type="ECO:0000256" key="3">
    <source>
        <dbReference type="ARBA" id="ARBA00018111"/>
    </source>
</evidence>
<organism evidence="10 11">
    <name type="scientific">Sellimonas catena</name>
    <dbReference type="NCBI Taxonomy" id="2994035"/>
    <lineage>
        <taxon>Bacteria</taxon>
        <taxon>Bacillati</taxon>
        <taxon>Bacillota</taxon>
        <taxon>Clostridia</taxon>
        <taxon>Lachnospirales</taxon>
        <taxon>Lachnospiraceae</taxon>
        <taxon>Sellimonas</taxon>
    </lineage>
</organism>
<protein>
    <recommendedName>
        <fullName evidence="3 5">Regulatory protein RecX</fullName>
    </recommendedName>
</protein>
<feature type="domain" description="RecX first three-helical" evidence="8">
    <location>
        <begin position="59"/>
        <end position="95"/>
    </location>
</feature>
<dbReference type="InterPro" id="IPR003783">
    <property type="entry name" value="Regulatory_RecX"/>
</dbReference>
<dbReference type="EMBL" id="BSBO01000036">
    <property type="protein sequence ID" value="GLG05768.1"/>
    <property type="molecule type" value="Genomic_DNA"/>
</dbReference>
<evidence type="ECO:0000256" key="2">
    <source>
        <dbReference type="ARBA" id="ARBA00009695"/>
    </source>
</evidence>
<reference evidence="10" key="4">
    <citation type="submission" date="2022-11" db="EMBL/GenBank/DDBJ databases">
        <title>Draft genome sequence of Sellimonas catena strain 18CBH55.</title>
        <authorList>
            <person name="Atsushi H."/>
            <person name="Moriya O."/>
            <person name="Mitsuo S."/>
        </authorList>
    </citation>
    <scope>NUCLEOTIDE SEQUENCE</scope>
    <source>
        <strain evidence="10">18CBH55</strain>
    </source>
</reference>
<dbReference type="Pfam" id="PF21982">
    <property type="entry name" value="RecX_HTH1"/>
    <property type="match status" value="1"/>
</dbReference>
<reference evidence="10 12" key="5">
    <citation type="journal article" date="2023" name="Int. J. Syst. Evol. Microbiol.">
        <title>Sellimonas catena sp. nov., isolated from human faeces.</title>
        <authorList>
            <person name="Hisatomi A."/>
            <person name="Ohkuma M."/>
            <person name="Sakamoto M."/>
        </authorList>
    </citation>
    <scope>NUCLEOTIDE SEQUENCE</scope>
    <source>
        <strain evidence="9 12">12EGH17</strain>
        <strain evidence="10">18CBH55</strain>
    </source>
</reference>
<comment type="caution">
    <text evidence="10">The sequence shown here is derived from an EMBL/GenBank/DDBJ whole genome shotgun (WGS) entry which is preliminary data.</text>
</comment>
<dbReference type="Proteomes" id="UP001145094">
    <property type="component" value="Unassembled WGS sequence"/>
</dbReference>
<evidence type="ECO:0000256" key="4">
    <source>
        <dbReference type="ARBA" id="ARBA00022490"/>
    </source>
</evidence>
<comment type="function">
    <text evidence="5">Modulates RecA activity.</text>
</comment>
<dbReference type="AlphaFoldDB" id="A0A9W6CH89"/>
<gene>
    <name evidence="5" type="primary">recX</name>
    <name evidence="9" type="ORF">Selli1_29420</name>
    <name evidence="10" type="ORF">Selli2_26240</name>
</gene>
<dbReference type="InterPro" id="IPR053925">
    <property type="entry name" value="RecX_HTH_3rd"/>
</dbReference>
<comment type="subcellular location">
    <subcellularLocation>
        <location evidence="1 5">Cytoplasm</location>
    </subcellularLocation>
</comment>
<evidence type="ECO:0000313" key="10">
    <source>
        <dbReference type="EMBL" id="GLG91197.1"/>
    </source>
</evidence>
<dbReference type="InterPro" id="IPR036388">
    <property type="entry name" value="WH-like_DNA-bd_sf"/>
</dbReference>
<feature type="domain" description="RecX second three-helical" evidence="6">
    <location>
        <begin position="105"/>
        <end position="143"/>
    </location>
</feature>
<keyword evidence="12" id="KW-1185">Reference proteome</keyword>
<evidence type="ECO:0000259" key="8">
    <source>
        <dbReference type="Pfam" id="PF21982"/>
    </source>
</evidence>
<reference evidence="9" key="2">
    <citation type="submission" date="2022-11" db="EMBL/GenBank/DDBJ databases">
        <title>Draft genome sequence of Sellimonas catena strain 12EGH17.</title>
        <authorList>
            <person name="Atsushi H."/>
            <person name="Moriya O."/>
            <person name="Mitsuo S."/>
        </authorList>
    </citation>
    <scope>NUCLEOTIDE SEQUENCE</scope>
    <source>
        <strain evidence="9">12EGH17</strain>
    </source>
</reference>
<dbReference type="GO" id="GO:0005737">
    <property type="term" value="C:cytoplasm"/>
    <property type="evidence" value="ECO:0007669"/>
    <property type="project" value="UniProtKB-SubCell"/>
</dbReference>
<keyword evidence="4 5" id="KW-0963">Cytoplasm</keyword>
<dbReference type="GO" id="GO:0006282">
    <property type="term" value="P:regulation of DNA repair"/>
    <property type="evidence" value="ECO:0007669"/>
    <property type="project" value="UniProtKB-UniRule"/>
</dbReference>
<reference evidence="10" key="3">
    <citation type="submission" date="2022-11" db="EMBL/GenBank/DDBJ databases">
        <title>Draft genome sequence of Sellimonas catena strain 18CBH55.</title>
        <authorList>
            <person name="Hisatomi A."/>
            <person name="Ohkuma M."/>
            <person name="Sakamoto M."/>
        </authorList>
    </citation>
    <scope>NUCLEOTIDE SEQUENCE</scope>
    <source>
        <strain evidence="10">18CBH55</strain>
    </source>
</reference>
<dbReference type="Pfam" id="PF21981">
    <property type="entry name" value="RecX_HTH3"/>
    <property type="match status" value="1"/>
</dbReference>
<dbReference type="EMBL" id="BSCH01000018">
    <property type="protein sequence ID" value="GLG91197.1"/>
    <property type="molecule type" value="Genomic_DNA"/>
</dbReference>
<dbReference type="Proteomes" id="UP001145145">
    <property type="component" value="Unassembled WGS sequence"/>
</dbReference>
<proteinExistence type="inferred from homology"/>